<dbReference type="InterPro" id="IPR047216">
    <property type="entry name" value="Endonuclease_DUF559_bact"/>
</dbReference>
<dbReference type="InterPro" id="IPR011335">
    <property type="entry name" value="Restrct_endonuc-II-like"/>
</dbReference>
<name>A0A1F5NMX3_9BACT</name>
<accession>A0A1F5NMX3</accession>
<dbReference type="Gene3D" id="3.40.960.10">
    <property type="entry name" value="VSR Endonuclease"/>
    <property type="match status" value="1"/>
</dbReference>
<reference evidence="2 3" key="1">
    <citation type="journal article" date="2016" name="Nat. Commun.">
        <title>Thousands of microbial genomes shed light on interconnected biogeochemical processes in an aquifer system.</title>
        <authorList>
            <person name="Anantharaman K."/>
            <person name="Brown C.T."/>
            <person name="Hug L.A."/>
            <person name="Sharon I."/>
            <person name="Castelle C.J."/>
            <person name="Probst A.J."/>
            <person name="Thomas B.C."/>
            <person name="Singh A."/>
            <person name="Wilkins M.J."/>
            <person name="Karaoz U."/>
            <person name="Brodie E.L."/>
            <person name="Williams K.H."/>
            <person name="Hubbard S.S."/>
            <person name="Banfield J.F."/>
        </authorList>
    </citation>
    <scope>NUCLEOTIDE SEQUENCE [LARGE SCALE GENOMIC DNA]</scope>
</reference>
<evidence type="ECO:0000313" key="2">
    <source>
        <dbReference type="EMBL" id="OGE79031.1"/>
    </source>
</evidence>
<dbReference type="SUPFAM" id="SSF52980">
    <property type="entry name" value="Restriction endonuclease-like"/>
    <property type="match status" value="1"/>
</dbReference>
<dbReference type="Pfam" id="PF04480">
    <property type="entry name" value="DUF559"/>
    <property type="match status" value="1"/>
</dbReference>
<comment type="caution">
    <text evidence="2">The sequence shown here is derived from an EMBL/GenBank/DDBJ whole genome shotgun (WGS) entry which is preliminary data.</text>
</comment>
<protein>
    <recommendedName>
        <fullName evidence="1">DUF559 domain-containing protein</fullName>
    </recommendedName>
</protein>
<sequence>MKFNQSRGPKSGSPKTISIRRRLRRDMTPAEQIFWTKVGGKQFYNLKFRRQHAIGDYVVDFYCPEKKYIIEIDGDTHAEASTMGNDIMRENYLKSLGCQIVRYSNRDIMHNTSGVFDDLIHKLNL</sequence>
<dbReference type="AlphaFoldDB" id="A0A1F5NMX3"/>
<dbReference type="CDD" id="cd01038">
    <property type="entry name" value="Endonuclease_DUF559"/>
    <property type="match status" value="1"/>
</dbReference>
<dbReference type="PANTHER" id="PTHR38590">
    <property type="entry name" value="BLL0828 PROTEIN"/>
    <property type="match status" value="1"/>
</dbReference>
<evidence type="ECO:0000313" key="3">
    <source>
        <dbReference type="Proteomes" id="UP000176864"/>
    </source>
</evidence>
<dbReference type="InterPro" id="IPR007569">
    <property type="entry name" value="DUF559"/>
</dbReference>
<dbReference type="STRING" id="1817824.A2751_01050"/>
<feature type="domain" description="DUF559" evidence="1">
    <location>
        <begin position="19"/>
        <end position="123"/>
    </location>
</feature>
<organism evidence="2 3">
    <name type="scientific">Candidatus Doudnabacteria bacterium RIFCSPHIGHO2_01_FULL_46_14</name>
    <dbReference type="NCBI Taxonomy" id="1817824"/>
    <lineage>
        <taxon>Bacteria</taxon>
        <taxon>Candidatus Doudnaibacteriota</taxon>
    </lineage>
</organism>
<proteinExistence type="predicted"/>
<gene>
    <name evidence="2" type="ORF">A2751_01050</name>
</gene>
<dbReference type="PANTHER" id="PTHR38590:SF1">
    <property type="entry name" value="BLL0828 PROTEIN"/>
    <property type="match status" value="1"/>
</dbReference>
<dbReference type="Proteomes" id="UP000176864">
    <property type="component" value="Unassembled WGS sequence"/>
</dbReference>
<dbReference type="EMBL" id="MFEK01000010">
    <property type="protein sequence ID" value="OGE79031.1"/>
    <property type="molecule type" value="Genomic_DNA"/>
</dbReference>
<evidence type="ECO:0000259" key="1">
    <source>
        <dbReference type="Pfam" id="PF04480"/>
    </source>
</evidence>